<sequence length="511" mass="56538">MDPIRVPPEMFRFTSGERAGLYAEVLHAFAEANERMETALGLDDVRVGLRSVGWLESLEDEDLSAALDQLRAWNLLDMIQNHSENYRTAAEYERRNLQYSLTRQGEAAFAGVVHAMALLASTGALQTAVLDAIADRLGDLLRELNSGTDRRVYTLLSELESHLEALRANTKQFNGELQRLLRADGVDLAVFGEVKAATVAYLQEFLTDLEHRAHVVAERIARIEDYGVARLHRRALAGAELPQLPGADPGIEWLKHRRARWDGLRAWFLPADGSAPRIEQLNLVGRKAIVSLLQVLDRITASRRRSSSAVADFRELARWFTVLPDSDALHRLWSTAFGLGSARHAHLVHPDPELVSPTAGWSEAPPVDVSALLRSSGRTERFSRAGKVRDVAVVKARRAESAARERAELEAAWDMLDTGGAVRLSAFGRLDHEVFERLLDLLGRVLGAAAGTDGVRRGSTADGRVEIVLRPPRDRAQARLTTPRGVFHGPDYVLEITARGRRNTGRTGRPA</sequence>
<proteinExistence type="predicted"/>
<accession>A0A0B8NLY3</accession>
<reference evidence="3" key="1">
    <citation type="submission" date="2015-07" db="EMBL/GenBank/DDBJ databases">
        <title>Nocardia seriolae U-1 whole genome shotgun sequence.</title>
        <authorList>
            <person name="Imajoh M."/>
            <person name="Fukumoto Y."/>
            <person name="Sukeda M."/>
            <person name="Yamane J."/>
            <person name="Yamasaki K."/>
            <person name="Shimizu M."/>
            <person name="Ohnishi K."/>
            <person name="Oshima S."/>
        </authorList>
    </citation>
    <scope>NUCLEOTIDE SEQUENCE [LARGE SCALE GENOMIC DNA]</scope>
    <source>
        <strain evidence="3">U-1</strain>
    </source>
</reference>
<dbReference type="NCBIfam" id="TIGR02677">
    <property type="entry name" value="TIGR02677 family protein"/>
    <property type="match status" value="1"/>
</dbReference>
<keyword evidence="1" id="KW-0175">Coiled coil</keyword>
<protein>
    <submittedName>
        <fullName evidence="2">Uncharacterized protein</fullName>
    </submittedName>
</protein>
<dbReference type="EMBL" id="BBYQ01000184">
    <property type="protein sequence ID" value="GAP32832.1"/>
    <property type="molecule type" value="Genomic_DNA"/>
</dbReference>
<dbReference type="InterPro" id="IPR013493">
    <property type="entry name" value="CHP02677"/>
</dbReference>
<dbReference type="RefSeq" id="WP_033091173.1">
    <property type="nucleotide sequence ID" value="NZ_AP017900.1"/>
</dbReference>
<comment type="caution">
    <text evidence="2">The sequence shown here is derived from an EMBL/GenBank/DDBJ whole genome shotgun (WGS) entry which is preliminary data.</text>
</comment>
<reference evidence="2 3" key="2">
    <citation type="journal article" date="2016" name="Genome Announc.">
        <title>Draft Genome Sequence of Erythromycin- and Oxytetracycline-Sensitive Nocardia seriolae Strain U-1 (NBRC 110359).</title>
        <authorList>
            <person name="Imajoh M."/>
            <person name="Sukeda M."/>
            <person name="Shimizu M."/>
            <person name="Yamane J."/>
            <person name="Ohnishi K."/>
            <person name="Oshima S."/>
        </authorList>
    </citation>
    <scope>NUCLEOTIDE SEQUENCE [LARGE SCALE GENOMIC DNA]</scope>
    <source>
        <strain evidence="2 3">U-1</strain>
    </source>
</reference>
<organism evidence="2 3">
    <name type="scientific">Nocardia seriolae</name>
    <dbReference type="NCBI Taxonomy" id="37332"/>
    <lineage>
        <taxon>Bacteria</taxon>
        <taxon>Bacillati</taxon>
        <taxon>Actinomycetota</taxon>
        <taxon>Actinomycetes</taxon>
        <taxon>Mycobacteriales</taxon>
        <taxon>Nocardiaceae</taxon>
        <taxon>Nocardia</taxon>
    </lineage>
</organism>
<evidence type="ECO:0000313" key="3">
    <source>
        <dbReference type="Proteomes" id="UP000037179"/>
    </source>
</evidence>
<dbReference type="Pfam" id="PF09660">
    <property type="entry name" value="DUF2397"/>
    <property type="match status" value="1"/>
</dbReference>
<dbReference type="GeneID" id="93373821"/>
<evidence type="ECO:0000313" key="2">
    <source>
        <dbReference type="EMBL" id="GAP32832.1"/>
    </source>
</evidence>
<dbReference type="AlphaFoldDB" id="A0A0B8NLY3"/>
<evidence type="ECO:0000256" key="1">
    <source>
        <dbReference type="SAM" id="Coils"/>
    </source>
</evidence>
<dbReference type="Proteomes" id="UP000037179">
    <property type="component" value="Unassembled WGS sequence"/>
</dbReference>
<gene>
    <name evidence="2" type="ORF">NSK11_contig00184-0003</name>
</gene>
<keyword evidence="3" id="KW-1185">Reference proteome</keyword>
<name>A0A0B8NLY3_9NOCA</name>
<feature type="coiled-coil region" evidence="1">
    <location>
        <begin position="156"/>
        <end position="183"/>
    </location>
</feature>